<dbReference type="EC" id="2.7.8.26" evidence="5 19"/>
<dbReference type="HAMAP" id="MF_00719">
    <property type="entry name" value="CobS"/>
    <property type="match status" value="1"/>
</dbReference>
<dbReference type="GO" id="GO:0051073">
    <property type="term" value="F:adenosylcobinamide-GDP ribazoletransferase activity"/>
    <property type="evidence" value="ECO:0007669"/>
    <property type="project" value="UniProtKB-UniRule"/>
</dbReference>
<dbReference type="PANTHER" id="PTHR34148">
    <property type="entry name" value="ADENOSYLCOBINAMIDE-GDP RIBAZOLETRANSFERASE"/>
    <property type="match status" value="1"/>
</dbReference>
<dbReference type="AlphaFoldDB" id="A0A2H5EW70"/>
<gene>
    <name evidence="19 20" type="primary">cobS</name>
    <name evidence="20" type="ORF">CX676_04705</name>
</gene>
<evidence type="ECO:0000256" key="17">
    <source>
        <dbReference type="ARBA" id="ARBA00048623"/>
    </source>
</evidence>
<dbReference type="GO" id="GO:0008818">
    <property type="term" value="F:cobalamin 5'-phosphate synthase activity"/>
    <property type="evidence" value="ECO:0007669"/>
    <property type="project" value="UniProtKB-UniRule"/>
</dbReference>
<evidence type="ECO:0000256" key="10">
    <source>
        <dbReference type="ARBA" id="ARBA00022692"/>
    </source>
</evidence>
<evidence type="ECO:0000256" key="11">
    <source>
        <dbReference type="ARBA" id="ARBA00022842"/>
    </source>
</evidence>
<evidence type="ECO:0000256" key="6">
    <source>
        <dbReference type="ARBA" id="ARBA00015850"/>
    </source>
</evidence>
<comment type="catalytic activity">
    <reaction evidence="18 19">
        <text>alpha-ribazole 5'-phosphate + adenosylcob(III)inamide-GDP = adenosylcob(III)alamin 5'-phosphate + GMP + H(+)</text>
        <dbReference type="Rhea" id="RHEA:23560"/>
        <dbReference type="ChEBI" id="CHEBI:15378"/>
        <dbReference type="ChEBI" id="CHEBI:57918"/>
        <dbReference type="ChEBI" id="CHEBI:58115"/>
        <dbReference type="ChEBI" id="CHEBI:60487"/>
        <dbReference type="ChEBI" id="CHEBI:60493"/>
        <dbReference type="EC" id="2.7.8.26"/>
    </reaction>
</comment>
<dbReference type="UniPathway" id="UPA00148">
    <property type="reaction ID" value="UER00238"/>
</dbReference>
<keyword evidence="13 19" id="KW-0472">Membrane</keyword>
<comment type="cofactor">
    <cofactor evidence="1 19">
        <name>Mg(2+)</name>
        <dbReference type="ChEBI" id="CHEBI:18420"/>
    </cofactor>
</comment>
<keyword evidence="10 19" id="KW-0812">Transmembrane</keyword>
<evidence type="ECO:0000256" key="9">
    <source>
        <dbReference type="ARBA" id="ARBA00022679"/>
    </source>
</evidence>
<comment type="catalytic activity">
    <reaction evidence="17 19">
        <text>alpha-ribazole + adenosylcob(III)inamide-GDP = adenosylcob(III)alamin + GMP + H(+)</text>
        <dbReference type="Rhea" id="RHEA:16049"/>
        <dbReference type="ChEBI" id="CHEBI:10329"/>
        <dbReference type="ChEBI" id="CHEBI:15378"/>
        <dbReference type="ChEBI" id="CHEBI:18408"/>
        <dbReference type="ChEBI" id="CHEBI:58115"/>
        <dbReference type="ChEBI" id="CHEBI:60487"/>
        <dbReference type="EC" id="2.7.8.26"/>
    </reaction>
</comment>
<comment type="similarity">
    <text evidence="4 19">Belongs to the CobS family.</text>
</comment>
<evidence type="ECO:0000256" key="1">
    <source>
        <dbReference type="ARBA" id="ARBA00001946"/>
    </source>
</evidence>
<dbReference type="GO" id="GO:0005886">
    <property type="term" value="C:plasma membrane"/>
    <property type="evidence" value="ECO:0007669"/>
    <property type="project" value="UniProtKB-SubCell"/>
</dbReference>
<keyword evidence="21" id="KW-1185">Reference proteome</keyword>
<evidence type="ECO:0000256" key="19">
    <source>
        <dbReference type="HAMAP-Rule" id="MF_00719"/>
    </source>
</evidence>
<evidence type="ECO:0000256" key="7">
    <source>
        <dbReference type="ARBA" id="ARBA00022475"/>
    </source>
</evidence>
<dbReference type="InterPro" id="IPR003805">
    <property type="entry name" value="CobS"/>
</dbReference>
<feature type="transmembrane region" description="Helical" evidence="19">
    <location>
        <begin position="37"/>
        <end position="56"/>
    </location>
</feature>
<evidence type="ECO:0000256" key="13">
    <source>
        <dbReference type="ARBA" id="ARBA00023136"/>
    </source>
</evidence>
<dbReference type="RefSeq" id="WP_101751593.1">
    <property type="nucleotide sequence ID" value="NZ_CP025430.1"/>
</dbReference>
<keyword evidence="12 19" id="KW-1133">Transmembrane helix</keyword>
<keyword evidence="8 19" id="KW-0169">Cobalamin biosynthesis</keyword>
<dbReference type="KEGG" id="pzh:CX676_04705"/>
<dbReference type="EMBL" id="CP025430">
    <property type="protein sequence ID" value="AUH63551.1"/>
    <property type="molecule type" value="Genomic_DNA"/>
</dbReference>
<evidence type="ECO:0000256" key="2">
    <source>
        <dbReference type="ARBA" id="ARBA00004651"/>
    </source>
</evidence>
<evidence type="ECO:0000256" key="18">
    <source>
        <dbReference type="ARBA" id="ARBA00049504"/>
    </source>
</evidence>
<evidence type="ECO:0000256" key="8">
    <source>
        <dbReference type="ARBA" id="ARBA00022573"/>
    </source>
</evidence>
<evidence type="ECO:0000256" key="16">
    <source>
        <dbReference type="ARBA" id="ARBA00032853"/>
    </source>
</evidence>
<comment type="subcellular location">
    <subcellularLocation>
        <location evidence="2 19">Cell membrane</location>
        <topology evidence="2 19">Multi-pass membrane protein</topology>
    </subcellularLocation>
</comment>
<evidence type="ECO:0000256" key="15">
    <source>
        <dbReference type="ARBA" id="ARBA00032605"/>
    </source>
</evidence>
<keyword evidence="9 19" id="KW-0808">Transferase</keyword>
<keyword evidence="7 19" id="KW-1003">Cell membrane</keyword>
<evidence type="ECO:0000256" key="5">
    <source>
        <dbReference type="ARBA" id="ARBA00013200"/>
    </source>
</evidence>
<comment type="function">
    <text evidence="14 19">Joins adenosylcobinamide-GDP and alpha-ribazole to generate adenosylcobalamin (Ado-cobalamin). Also synthesizes adenosylcobalamin 5'-phosphate from adenosylcobinamide-GDP and alpha-ribazole 5'-phosphate.</text>
</comment>
<feature type="transmembrane region" description="Helical" evidence="19">
    <location>
        <begin position="174"/>
        <end position="207"/>
    </location>
</feature>
<dbReference type="OrthoDB" id="9794626at2"/>
<accession>A0A2H5EW70</accession>
<dbReference type="GO" id="GO:0009236">
    <property type="term" value="P:cobalamin biosynthetic process"/>
    <property type="evidence" value="ECO:0007669"/>
    <property type="project" value="UniProtKB-UniRule"/>
</dbReference>
<reference evidence="20 21" key="1">
    <citation type="journal article" date="2013" name="Antonie Van Leeuwenhoek">
        <title>Paracoccus zhejiangensis sp. nov., isolated from activated sludge in wastewater-treatment system.</title>
        <authorList>
            <person name="Wu Z.G."/>
            <person name="Zhang D.F."/>
            <person name="Liu Y.L."/>
            <person name="Wang F."/>
            <person name="Jiang X."/>
            <person name="Li C."/>
            <person name="Li S.P."/>
            <person name="Hong Q."/>
            <person name="Li W.J."/>
        </authorList>
    </citation>
    <scope>NUCLEOTIDE SEQUENCE [LARGE SCALE GENOMIC DNA]</scope>
    <source>
        <strain evidence="20 21">J6</strain>
    </source>
</reference>
<dbReference type="NCBIfam" id="TIGR00317">
    <property type="entry name" value="cobS"/>
    <property type="match status" value="1"/>
</dbReference>
<organism evidence="20 21">
    <name type="scientific">Paracoccus zhejiangensis</name>
    <dbReference type="NCBI Taxonomy" id="1077935"/>
    <lineage>
        <taxon>Bacteria</taxon>
        <taxon>Pseudomonadati</taxon>
        <taxon>Pseudomonadota</taxon>
        <taxon>Alphaproteobacteria</taxon>
        <taxon>Rhodobacterales</taxon>
        <taxon>Paracoccaceae</taxon>
        <taxon>Paracoccus</taxon>
    </lineage>
</organism>
<evidence type="ECO:0000313" key="21">
    <source>
        <dbReference type="Proteomes" id="UP000234530"/>
    </source>
</evidence>
<sequence>MRPSDLKNQLVLALVFLTRLPLGVLLPEREVPLMRSLWAFPLAGALVGVVSALPLLLLPGPPLVLATLAVVLAIWMTGGLHEDGLADFTDGMGGADRAERLRIMRDPYIGSYGTLALILCIVLRVVSIAALGPLALIGAAAGGRAAMVLALTILPPARSDGLGRAAGRPGKGQALVAGSIGLAALALSGPPALAGLIGLILAAGLVIRLARTRLGGQTGDVLGTVSVLGETAALTAMAVYASRALA</sequence>
<protein>
    <recommendedName>
        <fullName evidence="6 19">Adenosylcobinamide-GDP ribazoletransferase</fullName>
        <ecNumber evidence="5 19">2.7.8.26</ecNumber>
    </recommendedName>
    <alternativeName>
        <fullName evidence="16 19">Cobalamin synthase</fullName>
    </alternativeName>
    <alternativeName>
        <fullName evidence="15 19">Cobalamin-5'-phosphate synthase</fullName>
    </alternativeName>
</protein>
<evidence type="ECO:0000256" key="14">
    <source>
        <dbReference type="ARBA" id="ARBA00025228"/>
    </source>
</evidence>
<name>A0A2H5EW70_9RHOB</name>
<evidence type="ECO:0000256" key="12">
    <source>
        <dbReference type="ARBA" id="ARBA00022989"/>
    </source>
</evidence>
<dbReference type="Pfam" id="PF02654">
    <property type="entry name" value="CobS"/>
    <property type="match status" value="1"/>
</dbReference>
<feature type="transmembrane region" description="Helical" evidence="19">
    <location>
        <begin position="109"/>
        <end position="127"/>
    </location>
</feature>
<dbReference type="Proteomes" id="UP000234530">
    <property type="component" value="Chromosome"/>
</dbReference>
<evidence type="ECO:0000256" key="3">
    <source>
        <dbReference type="ARBA" id="ARBA00004663"/>
    </source>
</evidence>
<feature type="transmembrane region" description="Helical" evidence="19">
    <location>
        <begin position="63"/>
        <end position="81"/>
    </location>
</feature>
<comment type="pathway">
    <text evidence="3 19">Cofactor biosynthesis; adenosylcobalamin biosynthesis; adenosylcobalamin from cob(II)yrinate a,c-diamide: step 7/7.</text>
</comment>
<evidence type="ECO:0000313" key="20">
    <source>
        <dbReference type="EMBL" id="AUH63551.1"/>
    </source>
</evidence>
<proteinExistence type="inferred from homology"/>
<evidence type="ECO:0000256" key="4">
    <source>
        <dbReference type="ARBA" id="ARBA00010561"/>
    </source>
</evidence>
<dbReference type="PANTHER" id="PTHR34148:SF1">
    <property type="entry name" value="ADENOSYLCOBINAMIDE-GDP RIBAZOLETRANSFERASE"/>
    <property type="match status" value="1"/>
</dbReference>
<keyword evidence="11 19" id="KW-0460">Magnesium</keyword>